<evidence type="ECO:0000313" key="5">
    <source>
        <dbReference type="Proteomes" id="UP000316280"/>
    </source>
</evidence>
<dbReference type="EMBL" id="SFBR01000126">
    <property type="protein sequence ID" value="TRT84759.1"/>
    <property type="molecule type" value="Genomic_DNA"/>
</dbReference>
<dbReference type="Gene3D" id="1.10.101.10">
    <property type="entry name" value="PGBD-like superfamily/PGBD"/>
    <property type="match status" value="1"/>
</dbReference>
<proteinExistence type="predicted"/>
<feature type="coiled-coil region" evidence="1">
    <location>
        <begin position="70"/>
        <end position="119"/>
    </location>
</feature>
<organism evidence="4 5">
    <name type="scientific">Microcystis aeruginosa Ma_OC_H_19870700_S124</name>
    <dbReference type="NCBI Taxonomy" id="2486262"/>
    <lineage>
        <taxon>Bacteria</taxon>
        <taxon>Bacillati</taxon>
        <taxon>Cyanobacteriota</taxon>
        <taxon>Cyanophyceae</taxon>
        <taxon>Oscillatoriophycideae</taxon>
        <taxon>Chroococcales</taxon>
        <taxon>Microcystaceae</taxon>
        <taxon>Microcystis</taxon>
    </lineage>
</organism>
<keyword evidence="2" id="KW-1133">Transmembrane helix</keyword>
<name>A0A552AH15_MICAE</name>
<evidence type="ECO:0000259" key="3">
    <source>
        <dbReference type="Pfam" id="PF01471"/>
    </source>
</evidence>
<dbReference type="InterPro" id="IPR036366">
    <property type="entry name" value="PGBDSf"/>
</dbReference>
<protein>
    <submittedName>
        <fullName evidence="4">Peptidoglycan-binding protein</fullName>
    </submittedName>
</protein>
<reference evidence="4 5" key="1">
    <citation type="submission" date="2019-01" db="EMBL/GenBank/DDBJ databases">
        <title>Coherence of Microcystis species and biogeography revealed through population genomics.</title>
        <authorList>
            <person name="Perez-Carrascal O.M."/>
            <person name="Terrat Y."/>
            <person name="Giani A."/>
            <person name="Fortin N."/>
            <person name="Tromas N."/>
            <person name="Shapiro B.J."/>
        </authorList>
    </citation>
    <scope>NUCLEOTIDE SEQUENCE [LARGE SCALE GENOMIC DNA]</scope>
    <source>
        <strain evidence="4">Ma_OC_H_19870700_S124</strain>
    </source>
</reference>
<keyword evidence="2" id="KW-0472">Membrane</keyword>
<evidence type="ECO:0000256" key="1">
    <source>
        <dbReference type="SAM" id="Coils"/>
    </source>
</evidence>
<evidence type="ECO:0000256" key="2">
    <source>
        <dbReference type="SAM" id="Phobius"/>
    </source>
</evidence>
<feature type="domain" description="Peptidoglycan binding-like" evidence="3">
    <location>
        <begin position="155"/>
        <end position="208"/>
    </location>
</feature>
<dbReference type="AlphaFoldDB" id="A0A552AH15"/>
<dbReference type="Pfam" id="PF01471">
    <property type="entry name" value="PG_binding_1"/>
    <property type="match status" value="1"/>
</dbReference>
<accession>A0A552AH15</accession>
<keyword evidence="2" id="KW-0812">Transmembrane</keyword>
<sequence>MRRVSISIVSIAFSVFALIVCYHSLFVIPETAIKTQAIYWFYAALVSAIIPYLEEVVVYIKTIKVGSSGIEIAMNEVKKEIQKIDEKVEKLDNKLLQTLDRIQQNESSLSQQAREIRQQNYDSWTVNVLAKMNPQAKLATQESLTYNHLKSEGIGIKELKDMLGQLGYYHGNIDQVFTPELAQAVEKFQFENRLGIPDGIAGSITLSKIAELLPRQIGAASISKSNVKN</sequence>
<dbReference type="InterPro" id="IPR002477">
    <property type="entry name" value="Peptidoglycan-bd-like"/>
</dbReference>
<comment type="caution">
    <text evidence="4">The sequence shown here is derived from an EMBL/GenBank/DDBJ whole genome shotgun (WGS) entry which is preliminary data.</text>
</comment>
<feature type="transmembrane region" description="Helical" evidence="2">
    <location>
        <begin position="37"/>
        <end position="53"/>
    </location>
</feature>
<evidence type="ECO:0000313" key="4">
    <source>
        <dbReference type="EMBL" id="TRT84759.1"/>
    </source>
</evidence>
<gene>
    <name evidence="4" type="ORF">EWV63_14510</name>
</gene>
<dbReference type="SUPFAM" id="SSF47090">
    <property type="entry name" value="PGBD-like"/>
    <property type="match status" value="1"/>
</dbReference>
<keyword evidence="1" id="KW-0175">Coiled coil</keyword>
<feature type="transmembrane region" description="Helical" evidence="2">
    <location>
        <begin position="6"/>
        <end position="25"/>
    </location>
</feature>
<dbReference type="InterPro" id="IPR036365">
    <property type="entry name" value="PGBD-like_sf"/>
</dbReference>
<dbReference type="Proteomes" id="UP000316280">
    <property type="component" value="Unassembled WGS sequence"/>
</dbReference>